<name>A0A3S4VG86_9PAST</name>
<dbReference type="KEGG" id="rpne:NCTC8284_03507"/>
<protein>
    <submittedName>
        <fullName evidence="1">Uncharacterized protein</fullName>
    </submittedName>
</protein>
<organism evidence="1 2">
    <name type="scientific">Rodentibacter pneumotropicus</name>
    <dbReference type="NCBI Taxonomy" id="758"/>
    <lineage>
        <taxon>Bacteria</taxon>
        <taxon>Pseudomonadati</taxon>
        <taxon>Pseudomonadota</taxon>
        <taxon>Gammaproteobacteria</taxon>
        <taxon>Pasteurellales</taxon>
        <taxon>Pasteurellaceae</taxon>
        <taxon>Rodentibacter</taxon>
    </lineage>
</organism>
<dbReference type="EMBL" id="LR134405">
    <property type="protein sequence ID" value="VEH68277.1"/>
    <property type="molecule type" value="Genomic_DNA"/>
</dbReference>
<proteinExistence type="predicted"/>
<evidence type="ECO:0000313" key="2">
    <source>
        <dbReference type="Proteomes" id="UP000278733"/>
    </source>
</evidence>
<dbReference type="Proteomes" id="UP000278733">
    <property type="component" value="Chromosome"/>
</dbReference>
<dbReference type="AlphaFoldDB" id="A0A3S4VG86"/>
<evidence type="ECO:0000313" key="1">
    <source>
        <dbReference type="EMBL" id="VEH68277.1"/>
    </source>
</evidence>
<sequence>MIDIQGELLRIRQQREQEYISVVELLDFLKSIVQIHHILKLRPIC</sequence>
<gene>
    <name evidence="1" type="ORF">NCTC8284_03507</name>
</gene>
<reference evidence="1 2" key="1">
    <citation type="submission" date="2018-12" db="EMBL/GenBank/DDBJ databases">
        <authorList>
            <consortium name="Pathogen Informatics"/>
        </authorList>
    </citation>
    <scope>NUCLEOTIDE SEQUENCE [LARGE SCALE GENOMIC DNA]</scope>
    <source>
        <strain evidence="1 2">NCTC8284</strain>
    </source>
</reference>
<accession>A0A3S4VG86</accession>